<evidence type="ECO:0000256" key="1">
    <source>
        <dbReference type="SAM" id="Phobius"/>
    </source>
</evidence>
<gene>
    <name evidence="3" type="ORF">A3D35_01910</name>
</gene>
<feature type="transmembrane region" description="Helical" evidence="1">
    <location>
        <begin position="64"/>
        <end position="85"/>
    </location>
</feature>
<keyword evidence="1" id="KW-1133">Transmembrane helix</keyword>
<dbReference type="Pfam" id="PF22053">
    <property type="entry name" value="DUF6938"/>
    <property type="match status" value="1"/>
</dbReference>
<dbReference type="STRING" id="1802206.A3D35_01910"/>
<dbReference type="EMBL" id="MHOS01000006">
    <property type="protein sequence ID" value="OGZ69602.1"/>
    <property type="molecule type" value="Genomic_DNA"/>
</dbReference>
<accession>A0A1G2I450</accession>
<organism evidence="3 4">
    <name type="scientific">Candidatus Staskawiczbacteria bacterium RIFCSPHIGHO2_02_FULL_34_9</name>
    <dbReference type="NCBI Taxonomy" id="1802206"/>
    <lineage>
        <taxon>Bacteria</taxon>
        <taxon>Candidatus Staskawicziibacteriota</taxon>
    </lineage>
</organism>
<sequence length="435" mass="49982">MNNNFENDKKAWVIAVDMGYGHQRTAYPLRGLSPDGRVINANNYKGIPDSDKRFWRTTKSFYEFISRFRAIPIVGLTIFLFFDSFQRILKYYPKRDLSEPNFSGKLIFSSIKRGVGTDLIEQLKKSPLPIVTTFFTPAFMAEEHNYPNNIYCIICDADVARAWVSLDPKKSRIKYFVPNSWVRDRLKLYGVKHENIIYTGYPLPKENIGGENMEILKKDLGYRILNLDPNGKYQKLYSPLIRSYLGELPSMPNHPLTMMFSIGGAGAQAEIAIQIINSLAKKIKEKKIRFIISVGLRDNMRKYFQDHIKKHGLEIDGWVKIISGKNMEEYFAKFNEALRTTDILMTKPSELSFYTGLGIPIIIQPSIGSQEDFNRSWLTHIGSGVLQENPKYTDEWLLDLLSAGDLAEMAMQGFVETKALGTYNIEKIIRGYHYV</sequence>
<dbReference type="Proteomes" id="UP000176421">
    <property type="component" value="Unassembled WGS sequence"/>
</dbReference>
<evidence type="ECO:0000313" key="3">
    <source>
        <dbReference type="EMBL" id="OGZ69602.1"/>
    </source>
</evidence>
<evidence type="ECO:0000313" key="4">
    <source>
        <dbReference type="Proteomes" id="UP000176421"/>
    </source>
</evidence>
<feature type="domain" description="DUF6938" evidence="2">
    <location>
        <begin position="253"/>
        <end position="311"/>
    </location>
</feature>
<reference evidence="3 4" key="1">
    <citation type="journal article" date="2016" name="Nat. Commun.">
        <title>Thousands of microbial genomes shed light on interconnected biogeochemical processes in an aquifer system.</title>
        <authorList>
            <person name="Anantharaman K."/>
            <person name="Brown C.T."/>
            <person name="Hug L.A."/>
            <person name="Sharon I."/>
            <person name="Castelle C.J."/>
            <person name="Probst A.J."/>
            <person name="Thomas B.C."/>
            <person name="Singh A."/>
            <person name="Wilkins M.J."/>
            <person name="Karaoz U."/>
            <person name="Brodie E.L."/>
            <person name="Williams K.H."/>
            <person name="Hubbard S.S."/>
            <person name="Banfield J.F."/>
        </authorList>
    </citation>
    <scope>NUCLEOTIDE SEQUENCE [LARGE SCALE GENOMIC DNA]</scope>
</reference>
<proteinExistence type="predicted"/>
<evidence type="ECO:0000259" key="2">
    <source>
        <dbReference type="Pfam" id="PF22053"/>
    </source>
</evidence>
<comment type="caution">
    <text evidence="3">The sequence shown here is derived from an EMBL/GenBank/DDBJ whole genome shotgun (WGS) entry which is preliminary data.</text>
</comment>
<keyword evidence="1" id="KW-0472">Membrane</keyword>
<dbReference type="AlphaFoldDB" id="A0A1G2I450"/>
<keyword evidence="1" id="KW-0812">Transmembrane</keyword>
<protein>
    <recommendedName>
        <fullName evidence="2">DUF6938 domain-containing protein</fullName>
    </recommendedName>
</protein>
<dbReference type="InterPro" id="IPR054218">
    <property type="entry name" value="DUF6938"/>
</dbReference>
<name>A0A1G2I450_9BACT</name>